<feature type="signal peptide" evidence="2">
    <location>
        <begin position="1"/>
        <end position="36"/>
    </location>
</feature>
<accession>A0A7H8N4L7</accession>
<protein>
    <recommendedName>
        <fullName evidence="5">DUF2993 domain-containing protein</fullName>
    </recommendedName>
</protein>
<evidence type="ECO:0000256" key="1">
    <source>
        <dbReference type="SAM" id="MobiDB-lite"/>
    </source>
</evidence>
<evidence type="ECO:0000313" key="4">
    <source>
        <dbReference type="Proteomes" id="UP000509303"/>
    </source>
</evidence>
<dbReference type="AlphaFoldDB" id="A0A7H8N4L7"/>
<dbReference type="RefSeq" id="WP_176160997.1">
    <property type="nucleotide sequence ID" value="NZ_CP054929.1"/>
</dbReference>
<dbReference type="InterPro" id="IPR048202">
    <property type="entry name" value="SCO1860-like"/>
</dbReference>
<feature type="chain" id="PRO_5028931267" description="DUF2993 domain-containing protein" evidence="2">
    <location>
        <begin position="37"/>
        <end position="265"/>
    </location>
</feature>
<evidence type="ECO:0000313" key="3">
    <source>
        <dbReference type="EMBL" id="QKW49263.1"/>
    </source>
</evidence>
<dbReference type="NCBIfam" id="NF041527">
    <property type="entry name" value="SCO1860_LAETG"/>
    <property type="match status" value="1"/>
</dbReference>
<reference evidence="3 4" key="1">
    <citation type="submission" date="2020-06" db="EMBL/GenBank/DDBJ databases">
        <title>Genome mining for natural products.</title>
        <authorList>
            <person name="Zhang B."/>
            <person name="Shi J."/>
            <person name="Ge H."/>
        </authorList>
    </citation>
    <scope>NUCLEOTIDE SEQUENCE [LARGE SCALE GENOMIC DNA]</scope>
    <source>
        <strain evidence="3 4">NA00687</strain>
    </source>
</reference>
<proteinExistence type="predicted"/>
<organism evidence="3 4">
    <name type="scientific">Streptomyces buecherae</name>
    <dbReference type="NCBI Taxonomy" id="2763006"/>
    <lineage>
        <taxon>Bacteria</taxon>
        <taxon>Bacillati</taxon>
        <taxon>Actinomycetota</taxon>
        <taxon>Actinomycetes</taxon>
        <taxon>Kitasatosporales</taxon>
        <taxon>Streptomycetaceae</taxon>
        <taxon>Streptomyces</taxon>
    </lineage>
</organism>
<gene>
    <name evidence="3" type="ORF">HUT08_06585</name>
</gene>
<dbReference type="EMBL" id="CP054929">
    <property type="protein sequence ID" value="QKW49263.1"/>
    <property type="molecule type" value="Genomic_DNA"/>
</dbReference>
<dbReference type="Proteomes" id="UP000509303">
    <property type="component" value="Chromosome"/>
</dbReference>
<sequence>MSRSNDSLLAVSARRAATLAACCGLLCAATGAPARAGDGGGRAESGAASAVVLRAGLDVALLDGALGVPVSVPVNEVRAPLSGEKTALTVLLDGVAEGRPVTVLRADAVTARTTRTTRAATGYASLSRARVNVPGLPALPLIEAEQVATRAVCEVGARPVAASAPLGTVTVLGKRVTLGASRAGKVTVPGVGEVRLAVAETTTTSRTAASAALDLRVTVNPLRLNVASVTGRITLAEATCATPGSRAARPDADGPKAPGTGPATT</sequence>
<keyword evidence="4" id="KW-1185">Reference proteome</keyword>
<feature type="region of interest" description="Disordered" evidence="1">
    <location>
        <begin position="242"/>
        <end position="265"/>
    </location>
</feature>
<evidence type="ECO:0000256" key="2">
    <source>
        <dbReference type="SAM" id="SignalP"/>
    </source>
</evidence>
<keyword evidence="2" id="KW-0732">Signal</keyword>
<name>A0A7H8N4L7_9ACTN</name>
<evidence type="ECO:0008006" key="5">
    <source>
        <dbReference type="Google" id="ProtNLM"/>
    </source>
</evidence>